<evidence type="ECO:0000256" key="5">
    <source>
        <dbReference type="ARBA" id="ARBA00023315"/>
    </source>
</evidence>
<keyword evidence="8" id="KW-1185">Reference proteome</keyword>
<dbReference type="AlphaFoldDB" id="A0A553XS65"/>
<evidence type="ECO:0000256" key="3">
    <source>
        <dbReference type="ARBA" id="ARBA00022679"/>
    </source>
</evidence>
<sequence length="270" mass="28180">MTGGPWDVTPGCGRHCAHHALPPVPAATTALRGAAFAAAVRRALADGGRLTDPPRLRAHARALLGALGVRLDGAGPLRAPSTGPGTLIVANHISWLDIPALLAVDPAPVLAKREVGGWPVVGGLARRAGTHFIDRTSPRQLSSVVAKLTDILASGRSVVVFPQATTWCTADGGVFRRATFQAALDAGAPVRPVTLTYTQDALPSTVAAFCGPDTFLASLRRVLTARGLAVRVTVHPALPPGRHRDRRELAALARDAVLAAPHNTPTYQDR</sequence>
<reference evidence="7 8" key="1">
    <citation type="submission" date="2019-07" db="EMBL/GenBank/DDBJ databases">
        <title>Draft genome for Streptomyces benahoarensis MZ03-48.</title>
        <authorList>
            <person name="Gonzalez-Pimentel J.L."/>
        </authorList>
    </citation>
    <scope>NUCLEOTIDE SEQUENCE [LARGE SCALE GENOMIC DNA]</scope>
    <source>
        <strain evidence="7 8">MZ03-48</strain>
    </source>
</reference>
<organism evidence="7 8">
    <name type="scientific">Streptomyces benahoarensis</name>
    <dbReference type="NCBI Taxonomy" id="2595054"/>
    <lineage>
        <taxon>Bacteria</taxon>
        <taxon>Bacillati</taxon>
        <taxon>Actinomycetota</taxon>
        <taxon>Actinomycetes</taxon>
        <taxon>Kitasatosporales</taxon>
        <taxon>Streptomycetaceae</taxon>
        <taxon>Streptomyces</taxon>
    </lineage>
</organism>
<dbReference type="InterPro" id="IPR002123">
    <property type="entry name" value="Plipid/glycerol_acylTrfase"/>
</dbReference>
<protein>
    <submittedName>
        <fullName evidence="7">1-acyl-sn-glycerol-3-phosphate acyltransferase</fullName>
    </submittedName>
</protein>
<dbReference type="PANTHER" id="PTHR10434:SF64">
    <property type="entry name" value="1-ACYL-SN-GLYCEROL-3-PHOSPHATE ACYLTRANSFERASE-RELATED"/>
    <property type="match status" value="1"/>
</dbReference>
<dbReference type="GO" id="GO:0006654">
    <property type="term" value="P:phosphatidic acid biosynthetic process"/>
    <property type="evidence" value="ECO:0007669"/>
    <property type="project" value="TreeGrafter"/>
</dbReference>
<accession>A0A553XS65</accession>
<dbReference type="GO" id="GO:0003841">
    <property type="term" value="F:1-acylglycerol-3-phosphate O-acyltransferase activity"/>
    <property type="evidence" value="ECO:0007669"/>
    <property type="project" value="TreeGrafter"/>
</dbReference>
<dbReference type="CDD" id="cd07989">
    <property type="entry name" value="LPLAT_AGPAT-like"/>
    <property type="match status" value="1"/>
</dbReference>
<dbReference type="Proteomes" id="UP000320888">
    <property type="component" value="Unassembled WGS sequence"/>
</dbReference>
<dbReference type="SUPFAM" id="SSF69593">
    <property type="entry name" value="Glycerol-3-phosphate (1)-acyltransferase"/>
    <property type="match status" value="1"/>
</dbReference>
<evidence type="ECO:0000313" key="7">
    <source>
        <dbReference type="EMBL" id="TSB19583.1"/>
    </source>
</evidence>
<dbReference type="OrthoDB" id="5184723at2"/>
<dbReference type="RefSeq" id="WP_143943284.1">
    <property type="nucleotide sequence ID" value="NZ_VKLS01000736.1"/>
</dbReference>
<comment type="caution">
    <text evidence="7">The sequence shown here is derived from an EMBL/GenBank/DDBJ whole genome shotgun (WGS) entry which is preliminary data.</text>
</comment>
<evidence type="ECO:0000313" key="8">
    <source>
        <dbReference type="Proteomes" id="UP000320888"/>
    </source>
</evidence>
<gene>
    <name evidence="7" type="ORF">FNZ23_29165</name>
</gene>
<evidence type="ECO:0000256" key="4">
    <source>
        <dbReference type="ARBA" id="ARBA00023098"/>
    </source>
</evidence>
<keyword evidence="4" id="KW-0443">Lipid metabolism</keyword>
<name>A0A553XS65_9ACTN</name>
<keyword evidence="2" id="KW-0444">Lipid biosynthesis</keyword>
<dbReference type="Pfam" id="PF01553">
    <property type="entry name" value="Acyltransferase"/>
    <property type="match status" value="1"/>
</dbReference>
<feature type="domain" description="Phospholipid/glycerol acyltransferase" evidence="6">
    <location>
        <begin position="86"/>
        <end position="198"/>
    </location>
</feature>
<comment type="pathway">
    <text evidence="1">Lipid metabolism.</text>
</comment>
<evidence type="ECO:0000256" key="2">
    <source>
        <dbReference type="ARBA" id="ARBA00022516"/>
    </source>
</evidence>
<keyword evidence="3 7" id="KW-0808">Transferase</keyword>
<evidence type="ECO:0000256" key="1">
    <source>
        <dbReference type="ARBA" id="ARBA00005189"/>
    </source>
</evidence>
<dbReference type="PANTHER" id="PTHR10434">
    <property type="entry name" value="1-ACYL-SN-GLYCEROL-3-PHOSPHATE ACYLTRANSFERASE"/>
    <property type="match status" value="1"/>
</dbReference>
<proteinExistence type="predicted"/>
<dbReference type="EMBL" id="VKLS01000736">
    <property type="protein sequence ID" value="TSB19583.1"/>
    <property type="molecule type" value="Genomic_DNA"/>
</dbReference>
<keyword evidence="5 7" id="KW-0012">Acyltransferase</keyword>
<dbReference type="SMART" id="SM00563">
    <property type="entry name" value="PlsC"/>
    <property type="match status" value="1"/>
</dbReference>
<evidence type="ECO:0000259" key="6">
    <source>
        <dbReference type="SMART" id="SM00563"/>
    </source>
</evidence>